<dbReference type="PROSITE" id="PS00122">
    <property type="entry name" value="CARBOXYLESTERASE_B_1"/>
    <property type="match status" value="1"/>
</dbReference>
<dbReference type="PROSITE" id="PS51318">
    <property type="entry name" value="TAT"/>
    <property type="match status" value="1"/>
</dbReference>
<evidence type="ECO:0000313" key="7">
    <source>
        <dbReference type="EMBL" id="QNE07289.1"/>
    </source>
</evidence>
<reference evidence="7 8" key="1">
    <citation type="submission" date="2020-08" db="EMBL/GenBank/DDBJ databases">
        <authorList>
            <person name="Liu G."/>
            <person name="Sun C."/>
        </authorList>
    </citation>
    <scope>NUCLEOTIDE SEQUENCE [LARGE SCALE GENOMIC DNA]</scope>
    <source>
        <strain evidence="7 8">OT19</strain>
        <plasmid evidence="7 8">plas1</plasmid>
    </source>
</reference>
<dbReference type="Proteomes" id="UP000515297">
    <property type="component" value="Plasmid plas1"/>
</dbReference>
<feature type="domain" description="Carboxylesterase type B" evidence="6">
    <location>
        <begin position="35"/>
        <end position="539"/>
    </location>
</feature>
<proteinExistence type="inferred from homology"/>
<dbReference type="RefSeq" id="WP_185885994.1">
    <property type="nucleotide sequence ID" value="NZ_CP060053.1"/>
</dbReference>
<name>A0A7G6VZX4_9SPHN</name>
<dbReference type="InterPro" id="IPR029058">
    <property type="entry name" value="AB_hydrolase_fold"/>
</dbReference>
<keyword evidence="2 3" id="KW-0378">Hydrolase</keyword>
<dbReference type="EMBL" id="CP060053">
    <property type="protein sequence ID" value="QNE07289.1"/>
    <property type="molecule type" value="Genomic_DNA"/>
</dbReference>
<evidence type="ECO:0000259" key="6">
    <source>
        <dbReference type="Pfam" id="PF00135"/>
    </source>
</evidence>
<dbReference type="PANTHER" id="PTHR43142">
    <property type="entry name" value="CARBOXYLIC ESTER HYDROLASE"/>
    <property type="match status" value="1"/>
</dbReference>
<sequence>MISKSPEVTRRTALGTIGVAVGLSVMPGMAAAKEAPMVETVWGKVRGTLENGVHSFKGVRYGAPTGGANRFMPPRPPEPWAGVADATAFGAMAPQSNPNPPSGGGGGSPIILGRITRAGTDKPAAPKPVESEDCLFLNVWTGGLDRMRKRPVMVWLHGGFFRLGSGAIDGSSLASRDDVVVVSVNHRLNIFGYNHLGDIAGPEFAHSGNAGMLDIVAALEWVRDNIEAFGGDPDRVMVFGESGGGMKTSFLMASPAASGLIHRAGIQSGPGLRMMARDDASRVAEIALRELGIAPGNARQLQSVDVDKLLVAFHAVSGQLRASQFTDLPSFSPVIDPVLLPQQPFSPDAAPLASSIPMMIGWNREDMAFFKGNDLQALDLTAAELEDRARALLGDRADAALELYARLDSLASPSDNYLRMITDREIMVPTVQQALRHASAGDAGTWLYRMDWQSPAFDGKLGAPHTIETDFVFDTIGSFPEFTGAGPDAVKLAAQMSEAWVNFAAHGKPGAPDLGLPPWAQFGPDNRVAMVFDETCRVEPAMIDEKLDLFGAARSPGAG</sequence>
<dbReference type="InterPro" id="IPR002018">
    <property type="entry name" value="CarbesteraseB"/>
</dbReference>
<evidence type="ECO:0000256" key="3">
    <source>
        <dbReference type="RuleBase" id="RU361235"/>
    </source>
</evidence>
<dbReference type="PANTHER" id="PTHR43142:SF1">
    <property type="entry name" value="CARBOXYLIC ESTER HYDROLASE"/>
    <property type="match status" value="1"/>
</dbReference>
<evidence type="ECO:0000256" key="1">
    <source>
        <dbReference type="ARBA" id="ARBA00005964"/>
    </source>
</evidence>
<geneLocation type="plasmid" evidence="7 8">
    <name>plas1</name>
</geneLocation>
<feature type="region of interest" description="Disordered" evidence="5">
    <location>
        <begin position="92"/>
        <end position="112"/>
    </location>
</feature>
<gene>
    <name evidence="7" type="ORF">H4O24_15360</name>
</gene>
<dbReference type="Gene3D" id="3.40.50.1820">
    <property type="entry name" value="alpha/beta hydrolase"/>
    <property type="match status" value="1"/>
</dbReference>
<dbReference type="InterPro" id="IPR019826">
    <property type="entry name" value="Carboxylesterase_B_AS"/>
</dbReference>
<evidence type="ECO:0000256" key="2">
    <source>
        <dbReference type="ARBA" id="ARBA00022801"/>
    </source>
</evidence>
<dbReference type="EC" id="3.1.1.-" evidence="3"/>
<comment type="similarity">
    <text evidence="1 3">Belongs to the type-B carboxylesterase/lipase family.</text>
</comment>
<evidence type="ECO:0000256" key="4">
    <source>
        <dbReference type="SAM" id="Coils"/>
    </source>
</evidence>
<organism evidence="7 8">
    <name type="scientific">Croceicoccus marinus</name>
    <dbReference type="NCBI Taxonomy" id="450378"/>
    <lineage>
        <taxon>Bacteria</taxon>
        <taxon>Pseudomonadati</taxon>
        <taxon>Pseudomonadota</taxon>
        <taxon>Alphaproteobacteria</taxon>
        <taxon>Sphingomonadales</taxon>
        <taxon>Erythrobacteraceae</taxon>
        <taxon>Croceicoccus</taxon>
    </lineage>
</organism>
<feature type="coiled-coil region" evidence="4">
    <location>
        <begin position="375"/>
        <end position="402"/>
    </location>
</feature>
<evidence type="ECO:0000256" key="5">
    <source>
        <dbReference type="SAM" id="MobiDB-lite"/>
    </source>
</evidence>
<dbReference type="InterPro" id="IPR006311">
    <property type="entry name" value="TAT_signal"/>
</dbReference>
<accession>A0A7G6VZX4</accession>
<dbReference type="Pfam" id="PF00135">
    <property type="entry name" value="COesterase"/>
    <property type="match status" value="1"/>
</dbReference>
<dbReference type="SUPFAM" id="SSF53474">
    <property type="entry name" value="alpha/beta-Hydrolases"/>
    <property type="match status" value="1"/>
</dbReference>
<dbReference type="GO" id="GO:0016787">
    <property type="term" value="F:hydrolase activity"/>
    <property type="evidence" value="ECO:0007669"/>
    <property type="project" value="UniProtKB-KW"/>
</dbReference>
<keyword evidence="4" id="KW-0175">Coiled coil</keyword>
<protein>
    <recommendedName>
        <fullName evidence="3">Carboxylic ester hydrolase</fullName>
        <ecNumber evidence="3">3.1.1.-</ecNumber>
    </recommendedName>
</protein>
<dbReference type="AlphaFoldDB" id="A0A7G6VZX4"/>
<keyword evidence="7" id="KW-0614">Plasmid</keyword>
<evidence type="ECO:0000313" key="8">
    <source>
        <dbReference type="Proteomes" id="UP000515297"/>
    </source>
</evidence>